<feature type="transmembrane region" description="Helical" evidence="4">
    <location>
        <begin position="44"/>
        <end position="66"/>
    </location>
</feature>
<evidence type="ECO:0000313" key="6">
    <source>
        <dbReference type="Proteomes" id="UP001396334"/>
    </source>
</evidence>
<proteinExistence type="predicted"/>
<name>A0ABR2S744_9ROSI</name>
<dbReference type="EMBL" id="JBBPBN010000016">
    <property type="protein sequence ID" value="KAK9020826.1"/>
    <property type="molecule type" value="Genomic_DNA"/>
</dbReference>
<evidence type="ECO:0000313" key="5">
    <source>
        <dbReference type="EMBL" id="KAK9020826.1"/>
    </source>
</evidence>
<evidence type="ECO:0008006" key="7">
    <source>
        <dbReference type="Google" id="ProtNLM"/>
    </source>
</evidence>
<comment type="caution">
    <text evidence="5">The sequence shown here is derived from an EMBL/GenBank/DDBJ whole genome shotgun (WGS) entry which is preliminary data.</text>
</comment>
<accession>A0ABR2S744</accession>
<gene>
    <name evidence="5" type="ORF">V6N11_010838</name>
</gene>
<keyword evidence="2 4" id="KW-1133">Transmembrane helix</keyword>
<evidence type="ECO:0000256" key="1">
    <source>
        <dbReference type="ARBA" id="ARBA00022692"/>
    </source>
</evidence>
<feature type="transmembrane region" description="Helical" evidence="4">
    <location>
        <begin position="104"/>
        <end position="126"/>
    </location>
</feature>
<dbReference type="PANTHER" id="PTHR31218">
    <property type="entry name" value="WAT1-RELATED PROTEIN"/>
    <property type="match status" value="1"/>
</dbReference>
<feature type="transmembrane region" description="Helical" evidence="4">
    <location>
        <begin position="171"/>
        <end position="191"/>
    </location>
</feature>
<keyword evidence="1 4" id="KW-0812">Transmembrane</keyword>
<sequence>MVVYIKRPLLEDVAIIGGLVGVQFVYAGNSVLHAYLMSLGLRPFPIVICFTLASATFFILSPFAFYFERSQWPNRLTLKFITQLVLISFGGLEKVVLSCLYNKVKIAGTFLCVLAAITMSLMQSIVSSGDYNGIFNKHKIIGCMYLMAAVLVLSSNVVLQAKTLGDFPAPMSLCAITSLIGVIITSLVQLFEIHDLQWGSPLVSGWDLLGFSLLFQISMKLLFSHPKIMQVRNHDAKNQNKLEFSIMLTHEVVADRNLNAHRNTSLECSSCSPASTSSYELKEKKFTRPEKTWEVSSIQRSLPLPIQRRTKMNFMGKLVVQKFDVFPNKQDRRRP</sequence>
<feature type="transmembrane region" description="Helical" evidence="4">
    <location>
        <begin position="138"/>
        <end position="159"/>
    </location>
</feature>
<dbReference type="InterPro" id="IPR030184">
    <property type="entry name" value="WAT1-related"/>
</dbReference>
<reference evidence="5 6" key="1">
    <citation type="journal article" date="2024" name="G3 (Bethesda)">
        <title>Genome assembly of Hibiscus sabdariffa L. provides insights into metabolisms of medicinal natural products.</title>
        <authorList>
            <person name="Kim T."/>
        </authorList>
    </citation>
    <scope>NUCLEOTIDE SEQUENCE [LARGE SCALE GENOMIC DNA]</scope>
    <source>
        <strain evidence="5">TK-2024</strain>
        <tissue evidence="5">Old leaves</tissue>
    </source>
</reference>
<evidence type="ECO:0000256" key="2">
    <source>
        <dbReference type="ARBA" id="ARBA00022989"/>
    </source>
</evidence>
<keyword evidence="3 4" id="KW-0472">Membrane</keyword>
<protein>
    <recommendedName>
        <fullName evidence="7">WAT1-related protein</fullName>
    </recommendedName>
</protein>
<organism evidence="5 6">
    <name type="scientific">Hibiscus sabdariffa</name>
    <name type="common">roselle</name>
    <dbReference type="NCBI Taxonomy" id="183260"/>
    <lineage>
        <taxon>Eukaryota</taxon>
        <taxon>Viridiplantae</taxon>
        <taxon>Streptophyta</taxon>
        <taxon>Embryophyta</taxon>
        <taxon>Tracheophyta</taxon>
        <taxon>Spermatophyta</taxon>
        <taxon>Magnoliopsida</taxon>
        <taxon>eudicotyledons</taxon>
        <taxon>Gunneridae</taxon>
        <taxon>Pentapetalae</taxon>
        <taxon>rosids</taxon>
        <taxon>malvids</taxon>
        <taxon>Malvales</taxon>
        <taxon>Malvaceae</taxon>
        <taxon>Malvoideae</taxon>
        <taxon>Hibiscus</taxon>
    </lineage>
</organism>
<keyword evidence="6" id="KW-1185">Reference proteome</keyword>
<feature type="transmembrane region" description="Helical" evidence="4">
    <location>
        <begin position="13"/>
        <end position="32"/>
    </location>
</feature>
<dbReference type="Proteomes" id="UP001396334">
    <property type="component" value="Unassembled WGS sequence"/>
</dbReference>
<feature type="transmembrane region" description="Helical" evidence="4">
    <location>
        <begin position="203"/>
        <end position="223"/>
    </location>
</feature>
<evidence type="ECO:0000256" key="4">
    <source>
        <dbReference type="SAM" id="Phobius"/>
    </source>
</evidence>
<evidence type="ECO:0000256" key="3">
    <source>
        <dbReference type="ARBA" id="ARBA00023136"/>
    </source>
</evidence>